<dbReference type="InterPro" id="IPR039448">
    <property type="entry name" value="Beta_helix"/>
</dbReference>
<organism evidence="10 11">
    <name type="scientific">Polysphondylium violaceum</name>
    <dbReference type="NCBI Taxonomy" id="133409"/>
    <lineage>
        <taxon>Eukaryota</taxon>
        <taxon>Amoebozoa</taxon>
        <taxon>Evosea</taxon>
        <taxon>Eumycetozoa</taxon>
        <taxon>Dictyostelia</taxon>
        <taxon>Dictyosteliales</taxon>
        <taxon>Dictyosteliaceae</taxon>
        <taxon>Polysphondylium</taxon>
    </lineage>
</organism>
<dbReference type="SUPFAM" id="SSF51126">
    <property type="entry name" value="Pectin lyase-like"/>
    <property type="match status" value="1"/>
</dbReference>
<dbReference type="OrthoDB" id="2015716at2759"/>
<evidence type="ECO:0000256" key="1">
    <source>
        <dbReference type="ARBA" id="ARBA00004196"/>
    </source>
</evidence>
<keyword evidence="7" id="KW-0998">Cell outer membrane</keyword>
<protein>
    <recommendedName>
        <fullName evidence="9">Right handed beta helix domain-containing protein</fullName>
    </recommendedName>
</protein>
<dbReference type="PANTHER" id="PTHR11319:SF35">
    <property type="entry name" value="OUTER MEMBRANE PROTEIN PMPC-RELATED"/>
    <property type="match status" value="1"/>
</dbReference>
<evidence type="ECO:0000313" key="10">
    <source>
        <dbReference type="EMBL" id="KAF2076717.1"/>
    </source>
</evidence>
<dbReference type="GO" id="GO:0005576">
    <property type="term" value="C:extracellular region"/>
    <property type="evidence" value="ECO:0007669"/>
    <property type="project" value="UniProtKB-SubCell"/>
</dbReference>
<evidence type="ECO:0000256" key="4">
    <source>
        <dbReference type="ARBA" id="ARBA00022525"/>
    </source>
</evidence>
<dbReference type="InterPro" id="IPR003368">
    <property type="entry name" value="POMP_repeat"/>
</dbReference>
<accession>A0A8J4Q0Y9</accession>
<proteinExistence type="predicted"/>
<feature type="chain" id="PRO_5035150762" description="Right handed beta helix domain-containing protein" evidence="8">
    <location>
        <begin position="21"/>
        <end position="463"/>
    </location>
</feature>
<keyword evidence="11" id="KW-1185">Reference proteome</keyword>
<comment type="caution">
    <text evidence="10">The sequence shown here is derived from an EMBL/GenBank/DDBJ whole genome shotgun (WGS) entry which is preliminary data.</text>
</comment>
<feature type="domain" description="Right handed beta helix" evidence="9">
    <location>
        <begin position="163"/>
        <end position="294"/>
    </location>
</feature>
<feature type="signal peptide" evidence="8">
    <location>
        <begin position="1"/>
        <end position="20"/>
    </location>
</feature>
<evidence type="ECO:0000256" key="2">
    <source>
        <dbReference type="ARBA" id="ARBA00004442"/>
    </source>
</evidence>
<evidence type="ECO:0000256" key="8">
    <source>
        <dbReference type="SAM" id="SignalP"/>
    </source>
</evidence>
<dbReference type="Pfam" id="PF13229">
    <property type="entry name" value="Beta_helix"/>
    <property type="match status" value="1"/>
</dbReference>
<comment type="subcellular location">
    <subcellularLocation>
        <location evidence="1">Cell envelope</location>
    </subcellularLocation>
    <subcellularLocation>
        <location evidence="2">Cell outer membrane</location>
    </subcellularLocation>
    <subcellularLocation>
        <location evidence="3">Secreted</location>
    </subcellularLocation>
</comment>
<dbReference type="Proteomes" id="UP000695562">
    <property type="component" value="Unassembled WGS sequence"/>
</dbReference>
<sequence length="463" mass="50612">MKLILSLLFFLLFVCNCVYSDNSLTLYVDPSNGSVDTRCGTTLQNSCKTFLLAYQSYSRQTDGTNTTALILSLVDGIYKAADNDSTSLNPFFQYLQPGNHDLKIIITKITFVNSYYIVNSIYGADVRFVNCVFTNSTAKGGLVNIIGGSFHLLNSLISEIKVPFNAIDIKDYSSALIENVTVSKVNGRAVFSVENSNVEFRNLLLTNSHADSAPILISSSNVIVSKSTFTYNSGYKAGALYIFQEGISRSTLVDASKFTHNQTPQQAGAIFHFTESNTKDINIIQNSIFDSNNASGDGFDRNYVILSNGLGGALFLEGGSVSIRNCSFDTNSASNAGGAIFSHRTKVYIDHSPFNDNTSLEGGAIYSLKTWFYLTDSPYNGNYASLNGTNFLCRNSTVDIQAVDAITNDGYYCPVQDCSFSTTPSHNFICPPEISSGYKNNTPLSTISFFVFSLSFFLLSLLF</sequence>
<evidence type="ECO:0000256" key="6">
    <source>
        <dbReference type="ARBA" id="ARBA00023136"/>
    </source>
</evidence>
<dbReference type="PANTHER" id="PTHR11319">
    <property type="entry name" value="G PROTEIN-COUPLED RECEPTOR-RELATED"/>
    <property type="match status" value="1"/>
</dbReference>
<dbReference type="AlphaFoldDB" id="A0A8J4Q0Y9"/>
<gene>
    <name evidence="10" type="ORF">CYY_001974</name>
</gene>
<keyword evidence="4" id="KW-0964">Secreted</keyword>
<evidence type="ECO:0000313" key="11">
    <source>
        <dbReference type="Proteomes" id="UP000695562"/>
    </source>
</evidence>
<keyword evidence="6" id="KW-0472">Membrane</keyword>
<evidence type="ECO:0000256" key="3">
    <source>
        <dbReference type="ARBA" id="ARBA00004613"/>
    </source>
</evidence>
<name>A0A8J4Q0Y9_9MYCE</name>
<dbReference type="InterPro" id="IPR011050">
    <property type="entry name" value="Pectin_lyase_fold/virulence"/>
</dbReference>
<evidence type="ECO:0000259" key="9">
    <source>
        <dbReference type="Pfam" id="PF13229"/>
    </source>
</evidence>
<dbReference type="EMBL" id="AJWJ01000051">
    <property type="protein sequence ID" value="KAF2076717.1"/>
    <property type="molecule type" value="Genomic_DNA"/>
</dbReference>
<evidence type="ECO:0000256" key="7">
    <source>
        <dbReference type="ARBA" id="ARBA00023237"/>
    </source>
</evidence>
<keyword evidence="5 8" id="KW-0732">Signal</keyword>
<reference evidence="10" key="1">
    <citation type="submission" date="2020-01" db="EMBL/GenBank/DDBJ databases">
        <title>Development of genomics and gene disruption for Polysphondylium violaceum indicates a role for the polyketide synthase stlB in stalk morphogenesis.</title>
        <authorList>
            <person name="Narita B."/>
            <person name="Kawabe Y."/>
            <person name="Kin K."/>
            <person name="Saito T."/>
            <person name="Gibbs R."/>
            <person name="Kuspa A."/>
            <person name="Muzny D."/>
            <person name="Queller D."/>
            <person name="Richards S."/>
            <person name="Strassman J."/>
            <person name="Sucgang R."/>
            <person name="Worley K."/>
            <person name="Schaap P."/>
        </authorList>
    </citation>
    <scope>NUCLEOTIDE SEQUENCE</scope>
    <source>
        <strain evidence="10">QSvi11</strain>
    </source>
</reference>
<evidence type="ECO:0000256" key="5">
    <source>
        <dbReference type="ARBA" id="ARBA00022729"/>
    </source>
</evidence>
<dbReference type="Pfam" id="PF02415">
    <property type="entry name" value="Chlam_PMP"/>
    <property type="match status" value="1"/>
</dbReference>